<gene>
    <name evidence="2" type="ORF">NCTC13156_01779</name>
</gene>
<evidence type="ECO:0000313" key="3">
    <source>
        <dbReference type="Proteomes" id="UP000255269"/>
    </source>
</evidence>
<dbReference type="Proteomes" id="UP000255269">
    <property type="component" value="Unassembled WGS sequence"/>
</dbReference>
<dbReference type="RefSeq" id="WP_065827054.1">
    <property type="nucleotide sequence ID" value="NZ_MAPE01000054.1"/>
</dbReference>
<evidence type="ECO:0000313" key="2">
    <source>
        <dbReference type="EMBL" id="STQ88972.1"/>
    </source>
</evidence>
<feature type="region of interest" description="Disordered" evidence="1">
    <location>
        <begin position="1"/>
        <end position="30"/>
    </location>
</feature>
<organism evidence="2 3">
    <name type="scientific">Helicobacter pullorum</name>
    <dbReference type="NCBI Taxonomy" id="35818"/>
    <lineage>
        <taxon>Bacteria</taxon>
        <taxon>Pseudomonadati</taxon>
        <taxon>Campylobacterota</taxon>
        <taxon>Epsilonproteobacteria</taxon>
        <taxon>Campylobacterales</taxon>
        <taxon>Helicobacteraceae</taxon>
        <taxon>Helicobacter</taxon>
    </lineage>
</organism>
<name>A0A377Q2D8_9HELI</name>
<dbReference type="EMBL" id="UGJF01000002">
    <property type="protein sequence ID" value="STQ88972.1"/>
    <property type="molecule type" value="Genomic_DNA"/>
</dbReference>
<evidence type="ECO:0000256" key="1">
    <source>
        <dbReference type="SAM" id="MobiDB-lite"/>
    </source>
</evidence>
<accession>A0A377Q2D8</accession>
<reference evidence="2 3" key="1">
    <citation type="submission" date="2018-06" db="EMBL/GenBank/DDBJ databases">
        <authorList>
            <consortium name="Pathogen Informatics"/>
            <person name="Doyle S."/>
        </authorList>
    </citation>
    <scope>NUCLEOTIDE SEQUENCE [LARGE SCALE GENOMIC DNA]</scope>
    <source>
        <strain evidence="2 3">NCTC13156</strain>
    </source>
</reference>
<dbReference type="AlphaFoldDB" id="A0A377Q2D8"/>
<proteinExistence type="predicted"/>
<protein>
    <submittedName>
        <fullName evidence="2">Uncharacterized protein</fullName>
    </submittedName>
</protein>
<feature type="compositionally biased region" description="Basic and acidic residues" evidence="1">
    <location>
        <begin position="7"/>
        <end position="30"/>
    </location>
</feature>
<sequence>MAFKNNKNTEDFINEARGESEKETKEKKPYKHPRDYGIISLYLTKEEKEKIKSIAQKKKMKMGIYVKDVLFNRNDDMK</sequence>